<gene>
    <name evidence="1" type="ORF">IFM12276_34830</name>
</gene>
<protein>
    <submittedName>
        <fullName evidence="1">Uncharacterized protein</fullName>
    </submittedName>
</protein>
<name>A0ABN6U6Z8_9NOCA</name>
<accession>A0ABN6U6Z8</accession>
<dbReference type="EMBL" id="AP026978">
    <property type="protein sequence ID" value="BDU00455.1"/>
    <property type="molecule type" value="Genomic_DNA"/>
</dbReference>
<dbReference type="RefSeq" id="WP_281873298.1">
    <property type="nucleotide sequence ID" value="NZ_AP026978.1"/>
</dbReference>
<proteinExistence type="predicted"/>
<organism evidence="1 2">
    <name type="scientific">Nocardia sputorum</name>
    <dbReference type="NCBI Taxonomy" id="2984338"/>
    <lineage>
        <taxon>Bacteria</taxon>
        <taxon>Bacillati</taxon>
        <taxon>Actinomycetota</taxon>
        <taxon>Actinomycetes</taxon>
        <taxon>Mycobacteriales</taxon>
        <taxon>Nocardiaceae</taxon>
        <taxon>Nocardia</taxon>
    </lineage>
</organism>
<sequence length="111" mass="12322">MALRQMVEKVLADVQHCEITVRMLGSGSLWKRSTAMSDVYAPEESKHSSVQDAVEEKKRTVALRLAKTWHVLGPYNDLGPLVTLANSDPISQAGEFVTAAQNGKFWGLLFY</sequence>
<evidence type="ECO:0000313" key="2">
    <source>
        <dbReference type="Proteomes" id="UP001317870"/>
    </source>
</evidence>
<keyword evidence="2" id="KW-1185">Reference proteome</keyword>
<dbReference type="Proteomes" id="UP001317870">
    <property type="component" value="Chromosome"/>
</dbReference>
<evidence type="ECO:0000313" key="1">
    <source>
        <dbReference type="EMBL" id="BDU00455.1"/>
    </source>
</evidence>
<reference evidence="1 2" key="1">
    <citation type="submission" date="2022-11" db="EMBL/GenBank/DDBJ databases">
        <title>Genome Sequencing of Nocardia sp. ON39_IFM12276 and assembly.</title>
        <authorList>
            <person name="Shimojima M."/>
            <person name="Toyokawa M."/>
            <person name="Uesaka K."/>
        </authorList>
    </citation>
    <scope>NUCLEOTIDE SEQUENCE [LARGE SCALE GENOMIC DNA]</scope>
    <source>
        <strain evidence="1 2">IFM 12276</strain>
    </source>
</reference>